<keyword evidence="3" id="KW-1185">Reference proteome</keyword>
<evidence type="ECO:0000256" key="1">
    <source>
        <dbReference type="SAM" id="MobiDB-lite"/>
    </source>
</evidence>
<evidence type="ECO:0000313" key="2">
    <source>
        <dbReference type="EMBL" id="KAL0182314.1"/>
    </source>
</evidence>
<dbReference type="EMBL" id="JAMKFB020000010">
    <property type="protein sequence ID" value="KAL0182314.1"/>
    <property type="molecule type" value="Genomic_DNA"/>
</dbReference>
<sequence length="68" mass="7856">AGQRHGICPGMNLRERNSSGEHLRSVDATYERLRPASKVKIYVRLSVSWRGVRGMRSNDEEVQNMHIY</sequence>
<organism evidence="2 3">
    <name type="scientific">Cirrhinus mrigala</name>
    <name type="common">Mrigala</name>
    <dbReference type="NCBI Taxonomy" id="683832"/>
    <lineage>
        <taxon>Eukaryota</taxon>
        <taxon>Metazoa</taxon>
        <taxon>Chordata</taxon>
        <taxon>Craniata</taxon>
        <taxon>Vertebrata</taxon>
        <taxon>Euteleostomi</taxon>
        <taxon>Actinopterygii</taxon>
        <taxon>Neopterygii</taxon>
        <taxon>Teleostei</taxon>
        <taxon>Ostariophysi</taxon>
        <taxon>Cypriniformes</taxon>
        <taxon>Cyprinidae</taxon>
        <taxon>Labeoninae</taxon>
        <taxon>Labeonini</taxon>
        <taxon>Cirrhinus</taxon>
    </lineage>
</organism>
<proteinExistence type="predicted"/>
<comment type="caution">
    <text evidence="2">The sequence shown here is derived from an EMBL/GenBank/DDBJ whole genome shotgun (WGS) entry which is preliminary data.</text>
</comment>
<evidence type="ECO:0000313" key="3">
    <source>
        <dbReference type="Proteomes" id="UP001529510"/>
    </source>
</evidence>
<gene>
    <name evidence="2" type="ORF">M9458_021689</name>
</gene>
<protein>
    <submittedName>
        <fullName evidence="2">Uncharacterized protein</fullName>
    </submittedName>
</protein>
<feature type="region of interest" description="Disordered" evidence="1">
    <location>
        <begin position="1"/>
        <end position="20"/>
    </location>
</feature>
<dbReference type="Proteomes" id="UP001529510">
    <property type="component" value="Unassembled WGS sequence"/>
</dbReference>
<name>A0ABD0Q7R6_CIRMR</name>
<accession>A0ABD0Q7R6</accession>
<reference evidence="2 3" key="1">
    <citation type="submission" date="2024-05" db="EMBL/GenBank/DDBJ databases">
        <title>Genome sequencing and assembly of Indian major carp, Cirrhinus mrigala (Hamilton, 1822).</title>
        <authorList>
            <person name="Mohindra V."/>
            <person name="Chowdhury L.M."/>
            <person name="Lal K."/>
            <person name="Jena J.K."/>
        </authorList>
    </citation>
    <scope>NUCLEOTIDE SEQUENCE [LARGE SCALE GENOMIC DNA]</scope>
    <source>
        <strain evidence="2">CM1030</strain>
        <tissue evidence="2">Blood</tissue>
    </source>
</reference>
<dbReference type="AlphaFoldDB" id="A0ABD0Q7R6"/>
<feature type="non-terminal residue" evidence="2">
    <location>
        <position position="1"/>
    </location>
</feature>